<sequence length="305" mass="31411">MKNPIFVLGSVNIDHVLNTPALPRPGETISGQGYSIFPGGKGANQAVACARLAGKTRFMACMGSDAFSDSLVQSFRETGIDTSLIEQIDGCNTGIALIFVDQQGENCIGISAEANARLTAEKVKSREADIAAAGFLLVSLETPLDGVFAAAEIARNNHTTVVLNPAPAQPLSDDLLGCIDIITPNQTEAEVLTGVAVHNFSSAEQAASVLHGKGIGTVVITMGSQGAFISDHSGTRMIDSVKVTAVDTTAAGDTFNGAMVVALAEGFPIDEAACFANGAAALSVTRNGAQASIPTRAETDQFLND</sequence>
<protein>
    <recommendedName>
        <fullName evidence="3 12">Ribokinase</fullName>
        <shortName evidence="12">RK</shortName>
        <ecNumber evidence="2 12">2.7.1.15</ecNumber>
    </recommendedName>
</protein>
<comment type="caution">
    <text evidence="12">Lacks conserved residue(s) required for the propagation of feature annotation.</text>
</comment>
<name>A0ABT3MZ73_9GAMM</name>
<keyword evidence="8 12" id="KW-0067">ATP-binding</keyword>
<dbReference type="Gene3D" id="3.40.1190.20">
    <property type="match status" value="1"/>
</dbReference>
<dbReference type="PROSITE" id="PS00584">
    <property type="entry name" value="PFKB_KINASES_2"/>
    <property type="match status" value="1"/>
</dbReference>
<keyword evidence="15" id="KW-1185">Reference proteome</keyword>
<feature type="binding site" evidence="12">
    <location>
        <position position="141"/>
    </location>
    <ligand>
        <name>substrate</name>
    </ligand>
</feature>
<feature type="binding site" evidence="12">
    <location>
        <position position="253"/>
    </location>
    <ligand>
        <name>substrate</name>
    </ligand>
</feature>
<evidence type="ECO:0000256" key="12">
    <source>
        <dbReference type="HAMAP-Rule" id="MF_01987"/>
    </source>
</evidence>
<keyword evidence="5 12" id="KW-0479">Metal-binding</keyword>
<feature type="binding site" evidence="12">
    <location>
        <position position="292"/>
    </location>
    <ligand>
        <name>K(+)</name>
        <dbReference type="ChEBI" id="CHEBI:29103"/>
    </ligand>
</feature>
<comment type="catalytic activity">
    <reaction evidence="12">
        <text>D-ribose + ATP = D-ribose 5-phosphate + ADP + H(+)</text>
        <dbReference type="Rhea" id="RHEA:13697"/>
        <dbReference type="ChEBI" id="CHEBI:15378"/>
        <dbReference type="ChEBI" id="CHEBI:30616"/>
        <dbReference type="ChEBI" id="CHEBI:47013"/>
        <dbReference type="ChEBI" id="CHEBI:78346"/>
        <dbReference type="ChEBI" id="CHEBI:456216"/>
        <dbReference type="EC" id="2.7.1.15"/>
    </reaction>
</comment>
<comment type="similarity">
    <text evidence="12">Belongs to the carbohydrate kinase PfkB family. Ribokinase subfamily.</text>
</comment>
<dbReference type="PANTHER" id="PTHR10584">
    <property type="entry name" value="SUGAR KINASE"/>
    <property type="match status" value="1"/>
</dbReference>
<dbReference type="CDD" id="cd01174">
    <property type="entry name" value="ribokinase"/>
    <property type="match status" value="1"/>
</dbReference>
<dbReference type="InterPro" id="IPR011611">
    <property type="entry name" value="PfkB_dom"/>
</dbReference>
<dbReference type="InterPro" id="IPR002173">
    <property type="entry name" value="Carboh/pur_kinase_PfkB_CS"/>
</dbReference>
<dbReference type="InterPro" id="IPR029056">
    <property type="entry name" value="Ribokinase-like"/>
</dbReference>
<feature type="binding site" evidence="12">
    <location>
        <position position="283"/>
    </location>
    <ligand>
        <name>K(+)</name>
        <dbReference type="ChEBI" id="CHEBI:29103"/>
    </ligand>
</feature>
<feature type="domain" description="Carbohydrate kinase PfkB" evidence="13">
    <location>
        <begin position="5"/>
        <end position="296"/>
    </location>
</feature>
<keyword evidence="7 12" id="KW-0418">Kinase</keyword>
<comment type="similarity">
    <text evidence="1">Belongs to the carbohydrate kinase pfkB family.</text>
</comment>
<accession>A0ABT3MZ73</accession>
<dbReference type="EC" id="2.7.1.15" evidence="2 12"/>
<proteinExistence type="inferred from homology"/>
<feature type="binding site" evidence="12">
    <location>
        <begin position="221"/>
        <end position="226"/>
    </location>
    <ligand>
        <name>ATP</name>
        <dbReference type="ChEBI" id="CHEBI:30616"/>
    </ligand>
</feature>
<feature type="binding site" evidence="12">
    <location>
        <begin position="40"/>
        <end position="44"/>
    </location>
    <ligand>
        <name>substrate</name>
    </ligand>
</feature>
<evidence type="ECO:0000313" key="15">
    <source>
        <dbReference type="Proteomes" id="UP001209854"/>
    </source>
</evidence>
<dbReference type="RefSeq" id="WP_262564434.1">
    <property type="nucleotide sequence ID" value="NZ_JAPFCC010000001.1"/>
</dbReference>
<evidence type="ECO:0000256" key="7">
    <source>
        <dbReference type="ARBA" id="ARBA00022777"/>
    </source>
</evidence>
<evidence type="ECO:0000256" key="10">
    <source>
        <dbReference type="ARBA" id="ARBA00022958"/>
    </source>
</evidence>
<keyword evidence="4 12" id="KW-0808">Transferase</keyword>
<dbReference type="Pfam" id="PF00294">
    <property type="entry name" value="PfkB"/>
    <property type="match status" value="1"/>
</dbReference>
<dbReference type="HAMAP" id="MF_01987">
    <property type="entry name" value="Ribokinase"/>
    <property type="match status" value="1"/>
</dbReference>
<comment type="activity regulation">
    <text evidence="12">Activated by a monovalent cation that binds near, but not in, the active site. The most likely occupant of the site in vivo is potassium. Ion binding induces a conformational change that may alter substrate affinity.</text>
</comment>
<evidence type="ECO:0000256" key="4">
    <source>
        <dbReference type="ARBA" id="ARBA00022679"/>
    </source>
</evidence>
<comment type="subunit">
    <text evidence="12">Homodimer.</text>
</comment>
<keyword evidence="11 12" id="KW-0119">Carbohydrate metabolism</keyword>
<dbReference type="SUPFAM" id="SSF53613">
    <property type="entry name" value="Ribokinase-like"/>
    <property type="match status" value="1"/>
</dbReference>
<evidence type="ECO:0000256" key="9">
    <source>
        <dbReference type="ARBA" id="ARBA00022842"/>
    </source>
</evidence>
<dbReference type="InterPro" id="IPR011877">
    <property type="entry name" value="Ribokinase"/>
</dbReference>
<feature type="binding site" evidence="12">
    <location>
        <position position="286"/>
    </location>
    <ligand>
        <name>K(+)</name>
        <dbReference type="ChEBI" id="CHEBI:29103"/>
    </ligand>
</feature>
<keyword evidence="6 12" id="KW-0547">Nucleotide-binding</keyword>
<evidence type="ECO:0000256" key="3">
    <source>
        <dbReference type="ARBA" id="ARBA00016943"/>
    </source>
</evidence>
<feature type="binding site" evidence="12">
    <location>
        <begin position="12"/>
        <end position="14"/>
    </location>
    <ligand>
        <name>substrate</name>
    </ligand>
</feature>
<evidence type="ECO:0000256" key="5">
    <source>
        <dbReference type="ARBA" id="ARBA00022723"/>
    </source>
</evidence>
<feature type="active site" description="Proton acceptor" evidence="12">
    <location>
        <position position="253"/>
    </location>
</feature>
<gene>
    <name evidence="12 14" type="primary">rbsK</name>
    <name evidence="14" type="ORF">NX722_19030</name>
</gene>
<dbReference type="InterPro" id="IPR002139">
    <property type="entry name" value="Ribo/fructo_kinase"/>
</dbReference>
<keyword evidence="9 12" id="KW-0460">Magnesium</keyword>
<organism evidence="14 15">
    <name type="scientific">Endozoicomonas gorgoniicola</name>
    <dbReference type="NCBI Taxonomy" id="1234144"/>
    <lineage>
        <taxon>Bacteria</taxon>
        <taxon>Pseudomonadati</taxon>
        <taxon>Pseudomonadota</taxon>
        <taxon>Gammaproteobacteria</taxon>
        <taxon>Oceanospirillales</taxon>
        <taxon>Endozoicomonadaceae</taxon>
        <taxon>Endozoicomonas</taxon>
    </lineage>
</organism>
<comment type="caution">
    <text evidence="14">The sequence shown here is derived from an EMBL/GenBank/DDBJ whole genome shotgun (WGS) entry which is preliminary data.</text>
</comment>
<feature type="binding site" evidence="12">
    <location>
        <begin position="252"/>
        <end position="253"/>
    </location>
    <ligand>
        <name>ATP</name>
        <dbReference type="ChEBI" id="CHEBI:30616"/>
    </ligand>
</feature>
<feature type="binding site" evidence="12">
    <location>
        <position position="185"/>
    </location>
    <ligand>
        <name>ATP</name>
        <dbReference type="ChEBI" id="CHEBI:30616"/>
    </ligand>
</feature>
<keyword evidence="10 12" id="KW-0630">Potassium</keyword>
<evidence type="ECO:0000256" key="8">
    <source>
        <dbReference type="ARBA" id="ARBA00022840"/>
    </source>
</evidence>
<comment type="function">
    <text evidence="12">Catalyzes the phosphorylation of ribose at O-5 in a reaction requiring ATP and magnesium. The resulting D-ribose-5-phosphate can then be used either for sythesis of nucleotides, histidine, and tryptophan, or as a component of the pentose phosphate pathway.</text>
</comment>
<evidence type="ECO:0000256" key="6">
    <source>
        <dbReference type="ARBA" id="ARBA00022741"/>
    </source>
</evidence>
<dbReference type="EMBL" id="JAPFCC010000001">
    <property type="protein sequence ID" value="MCW7554674.1"/>
    <property type="molecule type" value="Genomic_DNA"/>
</dbReference>
<comment type="pathway">
    <text evidence="12">Carbohydrate metabolism; D-ribose degradation; D-ribose 5-phosphate from beta-D-ribopyranose: step 2/2.</text>
</comment>
<dbReference type="PANTHER" id="PTHR10584:SF166">
    <property type="entry name" value="RIBOKINASE"/>
    <property type="match status" value="1"/>
</dbReference>
<dbReference type="Proteomes" id="UP001209854">
    <property type="component" value="Unassembled WGS sequence"/>
</dbReference>
<dbReference type="NCBIfam" id="TIGR02152">
    <property type="entry name" value="D_ribokin_bact"/>
    <property type="match status" value="1"/>
</dbReference>
<evidence type="ECO:0000259" key="13">
    <source>
        <dbReference type="Pfam" id="PF00294"/>
    </source>
</evidence>
<feature type="binding site" evidence="12">
    <location>
        <position position="288"/>
    </location>
    <ligand>
        <name>K(+)</name>
        <dbReference type="ChEBI" id="CHEBI:29103"/>
    </ligand>
</feature>
<evidence type="ECO:0000313" key="14">
    <source>
        <dbReference type="EMBL" id="MCW7554674.1"/>
    </source>
</evidence>
<evidence type="ECO:0000256" key="1">
    <source>
        <dbReference type="ARBA" id="ARBA00005380"/>
    </source>
</evidence>
<reference evidence="14 15" key="1">
    <citation type="submission" date="2022-10" db="EMBL/GenBank/DDBJ databases">
        <title>High-quality genome sequences of two octocoral-associated bacteria, Endozoicomonas euniceicola EF212 and Endozoicomonas gorgoniicola PS125.</title>
        <authorList>
            <person name="Chiou Y.-J."/>
            <person name="Chen Y.-H."/>
        </authorList>
    </citation>
    <scope>NUCLEOTIDE SEQUENCE [LARGE SCALE GENOMIC DNA]</scope>
    <source>
        <strain evidence="14 15">PS125</strain>
    </source>
</reference>
<dbReference type="NCBIfam" id="NF008353">
    <property type="entry name" value="PRK11142.1"/>
    <property type="match status" value="1"/>
</dbReference>
<evidence type="ECO:0000256" key="2">
    <source>
        <dbReference type="ARBA" id="ARBA00012035"/>
    </source>
</evidence>
<keyword evidence="12" id="KW-0963">Cytoplasm</keyword>
<feature type="binding site" evidence="12">
    <location>
        <position position="249"/>
    </location>
    <ligand>
        <name>K(+)</name>
        <dbReference type="ChEBI" id="CHEBI:29103"/>
    </ligand>
</feature>
<evidence type="ECO:0000256" key="11">
    <source>
        <dbReference type="ARBA" id="ARBA00023277"/>
    </source>
</evidence>
<feature type="binding site" evidence="12">
    <location>
        <position position="277"/>
    </location>
    <ligand>
        <name>ATP</name>
        <dbReference type="ChEBI" id="CHEBI:30616"/>
    </ligand>
</feature>
<feature type="binding site" evidence="12">
    <location>
        <position position="247"/>
    </location>
    <ligand>
        <name>K(+)</name>
        <dbReference type="ChEBI" id="CHEBI:29103"/>
    </ligand>
</feature>
<comment type="subcellular location">
    <subcellularLocation>
        <location evidence="12">Cytoplasm</location>
    </subcellularLocation>
</comment>
<comment type="cofactor">
    <cofactor evidence="12">
        <name>Mg(2+)</name>
        <dbReference type="ChEBI" id="CHEBI:18420"/>
    </cofactor>
    <text evidence="12">Requires a divalent cation, most likely magnesium in vivo, as an electrophilic catalyst to aid phosphoryl group transfer. It is the chelate of the metal and the nucleotide that is the actual substrate.</text>
</comment>
<dbReference type="GO" id="GO:0004747">
    <property type="term" value="F:ribokinase activity"/>
    <property type="evidence" value="ECO:0007669"/>
    <property type="project" value="UniProtKB-EC"/>
</dbReference>
<dbReference type="PRINTS" id="PR00990">
    <property type="entry name" value="RIBOKINASE"/>
</dbReference>